<name>A0A845DNF9_9BACI</name>
<evidence type="ECO:0000313" key="4">
    <source>
        <dbReference type="Proteomes" id="UP000460949"/>
    </source>
</evidence>
<proteinExistence type="predicted"/>
<dbReference type="PROSITE" id="PS51084">
    <property type="entry name" value="HIT_2"/>
    <property type="match status" value="1"/>
</dbReference>
<dbReference type="AlphaFoldDB" id="A0A845DNF9"/>
<comment type="caution">
    <text evidence="1">Lacks conserved residue(s) required for the propagation of feature annotation.</text>
</comment>
<dbReference type="InterPro" id="IPR011146">
    <property type="entry name" value="HIT-like"/>
</dbReference>
<dbReference type="Gene3D" id="3.30.428.10">
    <property type="entry name" value="HIT-like"/>
    <property type="match status" value="1"/>
</dbReference>
<dbReference type="EMBL" id="WMET01000001">
    <property type="protein sequence ID" value="MYL18768.1"/>
    <property type="molecule type" value="Genomic_DNA"/>
</dbReference>
<gene>
    <name evidence="3" type="ORF">GLW04_02635</name>
</gene>
<accession>A0A845DNF9</accession>
<evidence type="ECO:0000313" key="3">
    <source>
        <dbReference type="EMBL" id="MYL18768.1"/>
    </source>
</evidence>
<reference evidence="3 4" key="1">
    <citation type="submission" date="2019-11" db="EMBL/GenBank/DDBJ databases">
        <title>Genome sequences of 17 halophilic strains isolated from different environments.</title>
        <authorList>
            <person name="Furrow R.E."/>
        </authorList>
    </citation>
    <scope>NUCLEOTIDE SEQUENCE [LARGE SCALE GENOMIC DNA]</scope>
    <source>
        <strain evidence="3 4">22511_23_Filter</strain>
    </source>
</reference>
<evidence type="ECO:0000259" key="2">
    <source>
        <dbReference type="PROSITE" id="PS51084"/>
    </source>
</evidence>
<sequence>MVNKEAWKKDRIQSAANGTNPMVIAKMKSGYAAIGDTQFLPGYCVLLPFHPYRSLEDMPVSERKDYLFDMSLIGDAVQDVCEPRRLNYSIYGNSDPFLHAHIFPRYDWEPEERMAYPVWQYPEVKWKSERYQYTDEWHGKMRERIGRKIVELMEEAYLSQNIQK</sequence>
<dbReference type="GO" id="GO:0003824">
    <property type="term" value="F:catalytic activity"/>
    <property type="evidence" value="ECO:0007669"/>
    <property type="project" value="InterPro"/>
</dbReference>
<dbReference type="InterPro" id="IPR036265">
    <property type="entry name" value="HIT-like_sf"/>
</dbReference>
<feature type="domain" description="HIT" evidence="2">
    <location>
        <begin position="11"/>
        <end position="112"/>
    </location>
</feature>
<dbReference type="Proteomes" id="UP000460949">
    <property type="component" value="Unassembled WGS sequence"/>
</dbReference>
<organism evidence="3 4">
    <name type="scientific">Halobacillus litoralis</name>
    <dbReference type="NCBI Taxonomy" id="45668"/>
    <lineage>
        <taxon>Bacteria</taxon>
        <taxon>Bacillati</taxon>
        <taxon>Bacillota</taxon>
        <taxon>Bacilli</taxon>
        <taxon>Bacillales</taxon>
        <taxon>Bacillaceae</taxon>
        <taxon>Halobacillus</taxon>
    </lineage>
</organism>
<evidence type="ECO:0000256" key="1">
    <source>
        <dbReference type="PROSITE-ProRule" id="PRU00464"/>
    </source>
</evidence>
<dbReference type="RefSeq" id="WP_160835215.1">
    <property type="nucleotide sequence ID" value="NZ_WMET01000001.1"/>
</dbReference>
<dbReference type="OrthoDB" id="9784774at2"/>
<protein>
    <recommendedName>
        <fullName evidence="2">HIT domain-containing protein</fullName>
    </recommendedName>
</protein>
<comment type="caution">
    <text evidence="3">The sequence shown here is derived from an EMBL/GenBank/DDBJ whole genome shotgun (WGS) entry which is preliminary data.</text>
</comment>
<dbReference type="SUPFAM" id="SSF54197">
    <property type="entry name" value="HIT-like"/>
    <property type="match status" value="1"/>
</dbReference>